<reference evidence="2" key="1">
    <citation type="journal article" date="2019" name="Int. J. Syst. Evol. Microbiol.">
        <title>The Global Catalogue of Microorganisms (GCM) 10K type strain sequencing project: providing services to taxonomists for standard genome sequencing and annotation.</title>
        <authorList>
            <consortium name="The Broad Institute Genomics Platform"/>
            <consortium name="The Broad Institute Genome Sequencing Center for Infectious Disease"/>
            <person name="Wu L."/>
            <person name="Ma J."/>
        </authorList>
    </citation>
    <scope>NUCLEOTIDE SEQUENCE [LARGE SCALE GENOMIC DNA]</scope>
    <source>
        <strain evidence="2">JCM 18198</strain>
    </source>
</reference>
<keyword evidence="2" id="KW-1185">Reference proteome</keyword>
<evidence type="ECO:0000313" key="1">
    <source>
        <dbReference type="EMBL" id="GAA4764460.1"/>
    </source>
</evidence>
<dbReference type="Proteomes" id="UP001500141">
    <property type="component" value="Unassembled WGS sequence"/>
</dbReference>
<dbReference type="PROSITE" id="PS51257">
    <property type="entry name" value="PROKAR_LIPOPROTEIN"/>
    <property type="match status" value="1"/>
</dbReference>
<evidence type="ECO:0008006" key="3">
    <source>
        <dbReference type="Google" id="ProtNLM"/>
    </source>
</evidence>
<gene>
    <name evidence="1" type="ORF">GCM10023230_12530</name>
</gene>
<proteinExistence type="predicted"/>
<evidence type="ECO:0000313" key="2">
    <source>
        <dbReference type="Proteomes" id="UP001500141"/>
    </source>
</evidence>
<protein>
    <recommendedName>
        <fullName evidence="3">Lipoprotein</fullName>
    </recommendedName>
</protein>
<dbReference type="RefSeq" id="WP_264542813.1">
    <property type="nucleotide sequence ID" value="NZ_BAABIP010000008.1"/>
</dbReference>
<accession>A0ABP8ZTR7</accession>
<organism evidence="1 2">
    <name type="scientific">Flavobacterium hankyongi</name>
    <dbReference type="NCBI Taxonomy" id="1176532"/>
    <lineage>
        <taxon>Bacteria</taxon>
        <taxon>Pseudomonadati</taxon>
        <taxon>Bacteroidota</taxon>
        <taxon>Flavobacteriia</taxon>
        <taxon>Flavobacteriales</taxon>
        <taxon>Flavobacteriaceae</taxon>
        <taxon>Flavobacterium</taxon>
    </lineage>
</organism>
<dbReference type="EMBL" id="BAABIP010000008">
    <property type="protein sequence ID" value="GAA4764460.1"/>
    <property type="molecule type" value="Genomic_DNA"/>
</dbReference>
<sequence>MKKTVLMALFTMVMVGCKEESKKEEIIEAETQKVVGLGCSSDLSEYEAKPNVQEQAKWLRDNGAKVCKKDLYPYILKEHGLKSQEYEDLRIGYGTQEPLKLKWKDIRAKIDGHFYDKYVGFKDEIDGSFSLELIDAYTEKRCCYSIPLFWSIADTLNLGADNTTVFEFIRTKKTESPIVFRVSGTGFEMNYSTKPTKKNNTL</sequence>
<comment type="caution">
    <text evidence="1">The sequence shown here is derived from an EMBL/GenBank/DDBJ whole genome shotgun (WGS) entry which is preliminary data.</text>
</comment>
<name>A0ABP8ZTR7_9FLAO</name>